<evidence type="ECO:0000256" key="6">
    <source>
        <dbReference type="ARBA" id="ARBA00023033"/>
    </source>
</evidence>
<proteinExistence type="inferred from homology"/>
<dbReference type="InterPro" id="IPR050493">
    <property type="entry name" value="FAD-dep_Monooxygenase_BioMet"/>
</dbReference>
<evidence type="ECO:0000256" key="4">
    <source>
        <dbReference type="ARBA" id="ARBA00022827"/>
    </source>
</evidence>
<keyword evidence="6" id="KW-0503">Monooxygenase</keyword>
<dbReference type="GeneID" id="34593816"/>
<dbReference type="OrthoDB" id="2585655at2759"/>
<organism evidence="9 10">
    <name type="scientific">Fonsecaea nubica</name>
    <dbReference type="NCBI Taxonomy" id="856822"/>
    <lineage>
        <taxon>Eukaryota</taxon>
        <taxon>Fungi</taxon>
        <taxon>Dikarya</taxon>
        <taxon>Ascomycota</taxon>
        <taxon>Pezizomycotina</taxon>
        <taxon>Eurotiomycetes</taxon>
        <taxon>Chaetothyriomycetidae</taxon>
        <taxon>Chaetothyriales</taxon>
        <taxon>Herpotrichiellaceae</taxon>
        <taxon>Fonsecaea</taxon>
    </lineage>
</organism>
<name>A0A178C8J0_9EURO</name>
<keyword evidence="7" id="KW-0812">Transmembrane</keyword>
<dbReference type="InterPro" id="IPR036188">
    <property type="entry name" value="FAD/NAD-bd_sf"/>
</dbReference>
<feature type="transmembrane region" description="Helical" evidence="7">
    <location>
        <begin position="477"/>
        <end position="501"/>
    </location>
</feature>
<sequence>MGVSSEVNREKQYARASIPLKVIIIGAGIGGLAAALALGKRGHNVHVIEFAPEIQEVGAGIQCAPNMLRLLDRWGVGAQVRRTGVALGAIHILRWQGGSLLGNVPINQAHGEQFVVHRADLQMALLEKAMALRNVKLQTNTKVENVQFSPPAVELNDGSTIHGDVVLAADGIKSMVRAKLLGDDKDVAIPTGDAVFRVVLTKETLSQHPDLLPYIEEKKAIRWVGPGRHIIAYPVRNHEIYFFLDMAEVHANREPSNVALAHPDRGRVDESWTTVTSKKNLLSEYEGWDPNLIKMLDLVPEGDVLEWKLCMHMPLLRWVRDSVALLGDACHPMLPYVAQGAAQAVEDAASLGVVLSSISSKDEIPAALRAYEKAQKARAEHIQQTCLATRAALHLPDGPEQEARDQKFKVLSSGGSNDDKWGDPEMQKFLWSWDAEAKAEEAWKEGDDTGYGQALFPVPADDPNDPLQWGNFKKTMILCICAAYSFLGNSSLLGPSVYIGIYAESFGIDPNKASNLISYPNLAYGFGSLLLVPAYLKFGRRPVMLVSIIFFAVGLIGCSQCDSYGTLMACRIIHAFGSGVCEALPVQLVNDIFFLHERGQRLGYYTVCLCLGATGPLYAGYMLAGGYSWRLFFYVEFAFACALFILAFFFVEETWYKREEMKRVLGAAVEASPIEKGVGADLHEVSSPAPDRKSFVSTLKLWGVYDRDVSFFMTAARSFTYFAVPSVFWVVSTYGIYIGLGALAFNYTFPAKIVAPPYNWSQTNSGLIAVGNALGYILAIPFTTSSDRLAAYLTKKNNGIREAEMRLGVLLPAMLIGPAGLIVYGYTAQDNLHWIGYFAGVAMCNWSAYFYFTFTLAYAVDSYTVNLSEMLIAMNLGKQAISFGFGFKILDWILESGYVTIIAGVFCGVLMANNLMLLVFMFLGKKIRIATSKTWLAKMHRETHVVGESH</sequence>
<comment type="subcellular location">
    <subcellularLocation>
        <location evidence="1">Membrane</location>
        <topology evidence="1">Multi-pass membrane protein</topology>
    </subcellularLocation>
</comment>
<feature type="transmembrane region" description="Helical" evidence="7">
    <location>
        <begin position="896"/>
        <end position="923"/>
    </location>
</feature>
<feature type="transmembrane region" description="Helical" evidence="7">
    <location>
        <begin position="807"/>
        <end position="828"/>
    </location>
</feature>
<evidence type="ECO:0000256" key="3">
    <source>
        <dbReference type="ARBA" id="ARBA00022630"/>
    </source>
</evidence>
<dbReference type="GO" id="GO:0022857">
    <property type="term" value="F:transmembrane transporter activity"/>
    <property type="evidence" value="ECO:0007669"/>
    <property type="project" value="InterPro"/>
</dbReference>
<feature type="domain" description="Major facilitator superfamily (MFS) profile" evidence="8">
    <location>
        <begin position="475"/>
        <end position="928"/>
    </location>
</feature>
<protein>
    <recommendedName>
        <fullName evidence="8">Major facilitator superfamily (MFS) profile domain-containing protein</fullName>
    </recommendedName>
</protein>
<evidence type="ECO:0000256" key="1">
    <source>
        <dbReference type="ARBA" id="ARBA00004141"/>
    </source>
</evidence>
<dbReference type="GO" id="GO:0071949">
    <property type="term" value="F:FAD binding"/>
    <property type="evidence" value="ECO:0007669"/>
    <property type="project" value="InterPro"/>
</dbReference>
<keyword evidence="5" id="KW-0560">Oxidoreductase</keyword>
<feature type="transmembrane region" description="Helical" evidence="7">
    <location>
        <begin position="572"/>
        <end position="595"/>
    </location>
</feature>
<dbReference type="PANTHER" id="PTHR13789">
    <property type="entry name" value="MONOOXYGENASE"/>
    <property type="match status" value="1"/>
</dbReference>
<dbReference type="GO" id="GO:0004497">
    <property type="term" value="F:monooxygenase activity"/>
    <property type="evidence" value="ECO:0007669"/>
    <property type="project" value="UniProtKB-KW"/>
</dbReference>
<feature type="transmembrane region" description="Helical" evidence="7">
    <location>
        <begin position="719"/>
        <end position="745"/>
    </location>
</feature>
<feature type="transmembrane region" description="Helical" evidence="7">
    <location>
        <begin position="543"/>
        <end position="566"/>
    </location>
</feature>
<feature type="transmembrane region" description="Helical" evidence="7">
    <location>
        <begin position="602"/>
        <end position="619"/>
    </location>
</feature>
<dbReference type="SUPFAM" id="SSF51905">
    <property type="entry name" value="FAD/NAD(P)-binding domain"/>
    <property type="match status" value="1"/>
</dbReference>
<feature type="transmembrane region" description="Helical" evidence="7">
    <location>
        <begin position="765"/>
        <end position="786"/>
    </location>
</feature>
<evidence type="ECO:0000256" key="5">
    <source>
        <dbReference type="ARBA" id="ARBA00023002"/>
    </source>
</evidence>
<keyword evidence="7" id="KW-0472">Membrane</keyword>
<dbReference type="PANTHER" id="PTHR13789:SF307">
    <property type="entry name" value="HYDROXYLASE, PUTATIVE (AFU_ORTHOLOGUE AFUA_2G04330)-RELATED"/>
    <property type="match status" value="1"/>
</dbReference>
<feature type="transmembrane region" description="Helical" evidence="7">
    <location>
        <begin position="631"/>
        <end position="651"/>
    </location>
</feature>
<dbReference type="InterPro" id="IPR002938">
    <property type="entry name" value="FAD-bd"/>
</dbReference>
<dbReference type="PRINTS" id="PR00420">
    <property type="entry name" value="RNGMNOXGNASE"/>
</dbReference>
<dbReference type="InterPro" id="IPR036259">
    <property type="entry name" value="MFS_trans_sf"/>
</dbReference>
<keyword evidence="7" id="KW-1133">Transmembrane helix</keyword>
<evidence type="ECO:0000313" key="9">
    <source>
        <dbReference type="EMBL" id="OAL25586.1"/>
    </source>
</evidence>
<keyword evidence="4" id="KW-0274">FAD</keyword>
<dbReference type="Gene3D" id="1.20.1250.20">
    <property type="entry name" value="MFS general substrate transporter like domains"/>
    <property type="match status" value="1"/>
</dbReference>
<evidence type="ECO:0000313" key="10">
    <source>
        <dbReference type="Proteomes" id="UP000185904"/>
    </source>
</evidence>
<dbReference type="Pfam" id="PF07690">
    <property type="entry name" value="MFS_1"/>
    <property type="match status" value="1"/>
</dbReference>
<dbReference type="GO" id="GO:0016020">
    <property type="term" value="C:membrane"/>
    <property type="evidence" value="ECO:0007669"/>
    <property type="project" value="UniProtKB-SubCell"/>
</dbReference>
<gene>
    <name evidence="9" type="ORF">AYO20_10427</name>
</gene>
<dbReference type="PROSITE" id="PS50850">
    <property type="entry name" value="MFS"/>
    <property type="match status" value="1"/>
</dbReference>
<reference evidence="9 10" key="1">
    <citation type="submission" date="2016-03" db="EMBL/GenBank/DDBJ databases">
        <title>The draft genome sequence of Fonsecaea nubica causative agent of cutaneous subcutaneous infection in human host.</title>
        <authorList>
            <person name="Costa F."/>
            <person name="Sybren D.H."/>
            <person name="Raittz R.T."/>
            <person name="Weiss V.A."/>
            <person name="Leao A.C."/>
            <person name="Gomes R."/>
            <person name="De Souza E.M."/>
            <person name="Pedrosa F.O."/>
            <person name="Steffens M.B."/>
            <person name="Bombassaro A."/>
            <person name="Tadra-Sfeir M.Z."/>
            <person name="Moreno L.F."/>
            <person name="Najafzadeh M.J."/>
            <person name="Felipe M.S."/>
            <person name="Teixeira M."/>
            <person name="Sun J."/>
            <person name="Xi L."/>
            <person name="Castro M.A."/>
            <person name="Vicente V.A."/>
        </authorList>
    </citation>
    <scope>NUCLEOTIDE SEQUENCE [LARGE SCALE GENOMIC DNA]</scope>
    <source>
        <strain evidence="9 10">CBS 269.64</strain>
    </source>
</reference>
<dbReference type="InterPro" id="IPR011701">
    <property type="entry name" value="MFS"/>
</dbReference>
<feature type="transmembrane region" description="Helical" evidence="7">
    <location>
        <begin position="516"/>
        <end position="536"/>
    </location>
</feature>
<dbReference type="FunFam" id="3.50.50.60:FF:000115">
    <property type="entry name" value="Salicylate hydroxylase, putative"/>
    <property type="match status" value="1"/>
</dbReference>
<dbReference type="AlphaFoldDB" id="A0A178C8J0"/>
<dbReference type="Pfam" id="PF01494">
    <property type="entry name" value="FAD_binding_3"/>
    <property type="match status" value="2"/>
</dbReference>
<dbReference type="SUPFAM" id="SSF54373">
    <property type="entry name" value="FAD-linked reductases, C-terminal domain"/>
    <property type="match status" value="1"/>
</dbReference>
<evidence type="ECO:0000256" key="7">
    <source>
        <dbReference type="SAM" id="Phobius"/>
    </source>
</evidence>
<evidence type="ECO:0000259" key="8">
    <source>
        <dbReference type="PROSITE" id="PS50850"/>
    </source>
</evidence>
<dbReference type="Proteomes" id="UP000185904">
    <property type="component" value="Unassembled WGS sequence"/>
</dbReference>
<dbReference type="RefSeq" id="XP_022495336.1">
    <property type="nucleotide sequence ID" value="XM_022648685.1"/>
</dbReference>
<feature type="transmembrane region" description="Helical" evidence="7">
    <location>
        <begin position="834"/>
        <end position="859"/>
    </location>
</feature>
<keyword evidence="10" id="KW-1185">Reference proteome</keyword>
<dbReference type="Gene3D" id="3.50.50.60">
    <property type="entry name" value="FAD/NAD(P)-binding domain"/>
    <property type="match status" value="1"/>
</dbReference>
<dbReference type="EMBL" id="LVCJ01000111">
    <property type="protein sequence ID" value="OAL25586.1"/>
    <property type="molecule type" value="Genomic_DNA"/>
</dbReference>
<comment type="caution">
    <text evidence="9">The sequence shown here is derived from an EMBL/GenBank/DDBJ whole genome shotgun (WGS) entry which is preliminary data.</text>
</comment>
<feature type="transmembrane region" description="Helical" evidence="7">
    <location>
        <begin position="20"/>
        <end position="38"/>
    </location>
</feature>
<evidence type="ECO:0000256" key="2">
    <source>
        <dbReference type="ARBA" id="ARBA00007992"/>
    </source>
</evidence>
<feature type="transmembrane region" description="Helical" evidence="7">
    <location>
        <begin position="871"/>
        <end position="890"/>
    </location>
</feature>
<dbReference type="InterPro" id="IPR020846">
    <property type="entry name" value="MFS_dom"/>
</dbReference>
<comment type="similarity">
    <text evidence="2">Belongs to the paxM FAD-dependent monooxygenase family.</text>
</comment>
<keyword evidence="3" id="KW-0285">Flavoprotein</keyword>
<dbReference type="SUPFAM" id="SSF103473">
    <property type="entry name" value="MFS general substrate transporter"/>
    <property type="match status" value="1"/>
</dbReference>
<accession>A0A178C8J0</accession>